<accession>A0A1I4CPZ4</accession>
<feature type="region of interest" description="Disordered" evidence="1">
    <location>
        <begin position="1"/>
        <end position="37"/>
    </location>
</feature>
<name>A0A1I4CPZ4_9HYPH</name>
<reference evidence="2 3" key="1">
    <citation type="submission" date="2016-10" db="EMBL/GenBank/DDBJ databases">
        <authorList>
            <person name="de Groot N.N."/>
        </authorList>
    </citation>
    <scope>NUCLEOTIDE SEQUENCE [LARGE SCALE GENOMIC DNA]</scope>
    <source>
        <strain evidence="2 3">NE2</strain>
    </source>
</reference>
<evidence type="ECO:0000313" key="3">
    <source>
        <dbReference type="Proteomes" id="UP000198755"/>
    </source>
</evidence>
<keyword evidence="3" id="KW-1185">Reference proteome</keyword>
<dbReference type="Proteomes" id="UP000198755">
    <property type="component" value="Unassembled WGS sequence"/>
</dbReference>
<dbReference type="STRING" id="1612308.SAMN05444581_1252"/>
<proteinExistence type="predicted"/>
<dbReference type="AlphaFoldDB" id="A0A1I4CPZ4"/>
<sequence length="180" mass="20129">MWGKDAACGPWRKSETSNRPIQKPSKTGPRHSNQRTDSHPVYAFYRRAHVSHNRIFDSVAVKYNVIRHADRSKCGVSFIRCRHSSSLLQGTLASTSRLWVEPPLTPTSMITDFTHPTILSPTVKVFAHPPAAAAWTTRRPGGGESSQPCVRVAPDRHSLVLQAGQRRRLILSSRPYLAKI</sequence>
<dbReference type="EMBL" id="FOSN01000025">
    <property type="protein sequence ID" value="SFK82126.1"/>
    <property type="molecule type" value="Genomic_DNA"/>
</dbReference>
<gene>
    <name evidence="2" type="ORF">SAMN05444581_1252</name>
</gene>
<evidence type="ECO:0000256" key="1">
    <source>
        <dbReference type="SAM" id="MobiDB-lite"/>
    </source>
</evidence>
<evidence type="ECO:0000313" key="2">
    <source>
        <dbReference type="EMBL" id="SFK82126.1"/>
    </source>
</evidence>
<organism evidence="2 3">
    <name type="scientific">Methylocapsa palsarum</name>
    <dbReference type="NCBI Taxonomy" id="1612308"/>
    <lineage>
        <taxon>Bacteria</taxon>
        <taxon>Pseudomonadati</taxon>
        <taxon>Pseudomonadota</taxon>
        <taxon>Alphaproteobacteria</taxon>
        <taxon>Hyphomicrobiales</taxon>
        <taxon>Beijerinckiaceae</taxon>
        <taxon>Methylocapsa</taxon>
    </lineage>
</organism>
<protein>
    <submittedName>
        <fullName evidence="2">Uncharacterized protein</fullName>
    </submittedName>
</protein>